<dbReference type="CDD" id="cd02440">
    <property type="entry name" value="AdoMet_MTases"/>
    <property type="match status" value="1"/>
</dbReference>
<dbReference type="Pfam" id="PF08498">
    <property type="entry name" value="Sterol_MT_C"/>
    <property type="match status" value="1"/>
</dbReference>
<keyword evidence="6" id="KW-1207">Sterol metabolism</keyword>
<dbReference type="GO" id="GO:0005783">
    <property type="term" value="C:endoplasmic reticulum"/>
    <property type="evidence" value="ECO:0007669"/>
    <property type="project" value="TreeGrafter"/>
</dbReference>
<dbReference type="InterPro" id="IPR030384">
    <property type="entry name" value="MeTrfase_SMT"/>
</dbReference>
<dbReference type="EMBL" id="MU005570">
    <property type="protein sequence ID" value="KAF2691238.1"/>
    <property type="molecule type" value="Genomic_DNA"/>
</dbReference>
<dbReference type="InterPro" id="IPR013216">
    <property type="entry name" value="Methyltransf_11"/>
</dbReference>
<sequence length="321" mass="35744">MDSAQTTQSSVSAGEAVGRSKGEKVMTTGYFRHWEQKEDTVDNEKGRDLRRSQYTEFVNEYASIWSARQLGESFHFCRYPRGPENKGKATVRHEHYLAHMMGLRPGMRVLDVGCGVRKATELANADGMAKTVEFVKGDFMDIPFAGNEFDAAYAIEATVHAPSLEKVYEQVFRVLKPGAVFGVFEWVLTDDFSPSDPSHQAIRSGIERGNGIPSLQTKAVAREVLKSAGFEVLATEDLAERRDALPWWYPISGDLLVIRNTEWGRVGVKLLVRLLETVRYAPKGTLKTTEEFIGAADSLIVGGKEGLFTPMYLMVGRKPVV</sequence>
<name>A0A6G1JLD1_9PLEO</name>
<keyword evidence="6" id="KW-0753">Steroid metabolism</keyword>
<keyword evidence="6" id="KW-0443">Lipid metabolism</keyword>
<dbReference type="GO" id="GO:0032259">
    <property type="term" value="P:methylation"/>
    <property type="evidence" value="ECO:0007669"/>
    <property type="project" value="UniProtKB-KW"/>
</dbReference>
<evidence type="ECO:0000313" key="10">
    <source>
        <dbReference type="Proteomes" id="UP000799291"/>
    </source>
</evidence>
<dbReference type="OrthoDB" id="540004at2759"/>
<dbReference type="GO" id="GO:0006696">
    <property type="term" value="P:ergosterol biosynthetic process"/>
    <property type="evidence" value="ECO:0007669"/>
    <property type="project" value="TreeGrafter"/>
</dbReference>
<organism evidence="9 10">
    <name type="scientific">Lentithecium fluviatile CBS 122367</name>
    <dbReference type="NCBI Taxonomy" id="1168545"/>
    <lineage>
        <taxon>Eukaryota</taxon>
        <taxon>Fungi</taxon>
        <taxon>Dikarya</taxon>
        <taxon>Ascomycota</taxon>
        <taxon>Pezizomycotina</taxon>
        <taxon>Dothideomycetes</taxon>
        <taxon>Pleosporomycetidae</taxon>
        <taxon>Pleosporales</taxon>
        <taxon>Massarineae</taxon>
        <taxon>Lentitheciaceae</taxon>
        <taxon>Lentithecium</taxon>
    </lineage>
</organism>
<dbReference type="Gene3D" id="3.40.50.150">
    <property type="entry name" value="Vaccinia Virus protein VP39"/>
    <property type="match status" value="2"/>
</dbReference>
<reference evidence="9" key="1">
    <citation type="journal article" date="2020" name="Stud. Mycol.">
        <title>101 Dothideomycetes genomes: a test case for predicting lifestyles and emergence of pathogens.</title>
        <authorList>
            <person name="Haridas S."/>
            <person name="Albert R."/>
            <person name="Binder M."/>
            <person name="Bloem J."/>
            <person name="Labutti K."/>
            <person name="Salamov A."/>
            <person name="Andreopoulos B."/>
            <person name="Baker S."/>
            <person name="Barry K."/>
            <person name="Bills G."/>
            <person name="Bluhm B."/>
            <person name="Cannon C."/>
            <person name="Castanera R."/>
            <person name="Culley D."/>
            <person name="Daum C."/>
            <person name="Ezra D."/>
            <person name="Gonzalez J."/>
            <person name="Henrissat B."/>
            <person name="Kuo A."/>
            <person name="Liang C."/>
            <person name="Lipzen A."/>
            <person name="Lutzoni F."/>
            <person name="Magnuson J."/>
            <person name="Mondo S."/>
            <person name="Nolan M."/>
            <person name="Ohm R."/>
            <person name="Pangilinan J."/>
            <person name="Park H.-J."/>
            <person name="Ramirez L."/>
            <person name="Alfaro M."/>
            <person name="Sun H."/>
            <person name="Tritt A."/>
            <person name="Yoshinaga Y."/>
            <person name="Zwiers L.-H."/>
            <person name="Turgeon B."/>
            <person name="Goodwin S."/>
            <person name="Spatafora J."/>
            <person name="Crous P."/>
            <person name="Grigoriev I."/>
        </authorList>
    </citation>
    <scope>NUCLEOTIDE SEQUENCE</scope>
    <source>
        <strain evidence="9">CBS 122367</strain>
    </source>
</reference>
<dbReference type="Pfam" id="PF08241">
    <property type="entry name" value="Methyltransf_11"/>
    <property type="match status" value="1"/>
</dbReference>
<keyword evidence="6" id="KW-0752">Steroid biosynthesis</keyword>
<feature type="region of interest" description="Disordered" evidence="7">
    <location>
        <begin position="1"/>
        <end position="20"/>
    </location>
</feature>
<accession>A0A6G1JLD1</accession>
<dbReference type="InterPro" id="IPR013705">
    <property type="entry name" value="Sterol_MeTrfase_C"/>
</dbReference>
<feature type="domain" description="SAM-dependent methyltransferase Erg6/SMT-type" evidence="8">
    <location>
        <begin position="118"/>
        <end position="319"/>
    </location>
</feature>
<comment type="similarity">
    <text evidence="4 5 6">Belongs to the class I-like SAM-binding methyltransferase superfamily. Erg6/SMT family.</text>
</comment>
<evidence type="ECO:0000256" key="1">
    <source>
        <dbReference type="ARBA" id="ARBA00022603"/>
    </source>
</evidence>
<keyword evidence="6" id="KW-0444">Lipid biosynthesis</keyword>
<dbReference type="PANTHER" id="PTHR44068">
    <property type="entry name" value="ZGC:194242"/>
    <property type="match status" value="1"/>
</dbReference>
<comment type="function">
    <text evidence="6">Catalyzes the transfer of methyl groups from S-adenosyl-methionine to the C-24 of sterols.</text>
</comment>
<dbReference type="InterPro" id="IPR050447">
    <property type="entry name" value="Erg6_SMT_methyltransf"/>
</dbReference>
<evidence type="ECO:0000256" key="4">
    <source>
        <dbReference type="ARBA" id="ARBA00038188"/>
    </source>
</evidence>
<gene>
    <name evidence="9" type="ORF">K458DRAFT_438889</name>
</gene>
<dbReference type="AlphaFoldDB" id="A0A6G1JLD1"/>
<keyword evidence="3 5" id="KW-0949">S-adenosyl-L-methionine</keyword>
<evidence type="ECO:0000256" key="2">
    <source>
        <dbReference type="ARBA" id="ARBA00022679"/>
    </source>
</evidence>
<dbReference type="GO" id="GO:0003838">
    <property type="term" value="F:sterol 24-C-methyltransferase activity"/>
    <property type="evidence" value="ECO:0007669"/>
    <property type="project" value="TreeGrafter"/>
</dbReference>
<keyword evidence="6" id="KW-0756">Sterol biosynthesis</keyword>
<dbReference type="Proteomes" id="UP000799291">
    <property type="component" value="Unassembled WGS sequence"/>
</dbReference>
<evidence type="ECO:0000256" key="3">
    <source>
        <dbReference type="ARBA" id="ARBA00022691"/>
    </source>
</evidence>
<dbReference type="PANTHER" id="PTHR44068:SF1">
    <property type="entry name" value="HYPOTHETICAL LOC100005854"/>
    <property type="match status" value="1"/>
</dbReference>
<comment type="pathway">
    <text evidence="6">Steroid metabolism.</text>
</comment>
<dbReference type="PROSITE" id="PS51685">
    <property type="entry name" value="SAM_MT_ERG6_SMT"/>
    <property type="match status" value="1"/>
</dbReference>
<keyword evidence="10" id="KW-1185">Reference proteome</keyword>
<evidence type="ECO:0000256" key="5">
    <source>
        <dbReference type="PROSITE-ProRule" id="PRU01022"/>
    </source>
</evidence>
<proteinExistence type="inferred from homology"/>
<keyword evidence="2 5" id="KW-0808">Transferase</keyword>
<evidence type="ECO:0000256" key="6">
    <source>
        <dbReference type="RuleBase" id="RU362025"/>
    </source>
</evidence>
<evidence type="ECO:0000259" key="8">
    <source>
        <dbReference type="PROSITE" id="PS51685"/>
    </source>
</evidence>
<dbReference type="EC" id="2.1.1.-" evidence="6"/>
<dbReference type="InterPro" id="IPR029063">
    <property type="entry name" value="SAM-dependent_MTases_sf"/>
</dbReference>
<protein>
    <recommendedName>
        <fullName evidence="6">Sterol 24-C-methyltransferase</fullName>
        <ecNumber evidence="6">2.1.1.-</ecNumber>
    </recommendedName>
    <alternativeName>
        <fullName evidence="6">Delta(24)-sterol C-methyltransferase</fullName>
    </alternativeName>
</protein>
<evidence type="ECO:0000313" key="9">
    <source>
        <dbReference type="EMBL" id="KAF2691238.1"/>
    </source>
</evidence>
<evidence type="ECO:0000256" key="7">
    <source>
        <dbReference type="SAM" id="MobiDB-lite"/>
    </source>
</evidence>
<dbReference type="SUPFAM" id="SSF53335">
    <property type="entry name" value="S-adenosyl-L-methionine-dependent methyltransferases"/>
    <property type="match status" value="1"/>
</dbReference>
<keyword evidence="1 5" id="KW-0489">Methyltransferase</keyword>
<feature type="compositionally biased region" description="Polar residues" evidence="7">
    <location>
        <begin position="1"/>
        <end position="12"/>
    </location>
</feature>